<dbReference type="EMBL" id="GBRH01163956">
    <property type="protein sequence ID" value="JAE33940.1"/>
    <property type="molecule type" value="Transcribed_RNA"/>
</dbReference>
<evidence type="ECO:0000313" key="1">
    <source>
        <dbReference type="EMBL" id="JAE33940.1"/>
    </source>
</evidence>
<name>A0A0A9H9Q5_ARUDO</name>
<sequence length="59" mass="6364">MPGALGNTSTANQTIDGGSNLALPIRLAKFEIESSENSSLNRFGFYRSISSRFLGRLSL</sequence>
<organism evidence="1">
    <name type="scientific">Arundo donax</name>
    <name type="common">Giant reed</name>
    <name type="synonym">Donax arundinaceus</name>
    <dbReference type="NCBI Taxonomy" id="35708"/>
    <lineage>
        <taxon>Eukaryota</taxon>
        <taxon>Viridiplantae</taxon>
        <taxon>Streptophyta</taxon>
        <taxon>Embryophyta</taxon>
        <taxon>Tracheophyta</taxon>
        <taxon>Spermatophyta</taxon>
        <taxon>Magnoliopsida</taxon>
        <taxon>Liliopsida</taxon>
        <taxon>Poales</taxon>
        <taxon>Poaceae</taxon>
        <taxon>PACMAD clade</taxon>
        <taxon>Arundinoideae</taxon>
        <taxon>Arundineae</taxon>
        <taxon>Arundo</taxon>
    </lineage>
</organism>
<accession>A0A0A9H9Q5</accession>
<reference evidence="1" key="1">
    <citation type="submission" date="2014-09" db="EMBL/GenBank/DDBJ databases">
        <authorList>
            <person name="Magalhaes I.L.F."/>
            <person name="Oliveira U."/>
            <person name="Santos F.R."/>
            <person name="Vidigal T.H.D.A."/>
            <person name="Brescovit A.D."/>
            <person name="Santos A.J."/>
        </authorList>
    </citation>
    <scope>NUCLEOTIDE SEQUENCE</scope>
    <source>
        <tissue evidence="1">Shoot tissue taken approximately 20 cm above the soil surface</tissue>
    </source>
</reference>
<proteinExistence type="predicted"/>
<reference evidence="1" key="2">
    <citation type="journal article" date="2015" name="Data Brief">
        <title>Shoot transcriptome of the giant reed, Arundo donax.</title>
        <authorList>
            <person name="Barrero R.A."/>
            <person name="Guerrero F.D."/>
            <person name="Moolhuijzen P."/>
            <person name="Goolsby J.A."/>
            <person name="Tidwell J."/>
            <person name="Bellgard S.E."/>
            <person name="Bellgard M.I."/>
        </authorList>
    </citation>
    <scope>NUCLEOTIDE SEQUENCE</scope>
    <source>
        <tissue evidence="1">Shoot tissue taken approximately 20 cm above the soil surface</tissue>
    </source>
</reference>
<protein>
    <submittedName>
        <fullName evidence="1">Uncharacterized protein</fullName>
    </submittedName>
</protein>
<dbReference type="AlphaFoldDB" id="A0A0A9H9Q5"/>